<keyword evidence="10" id="KW-1185">Reference proteome</keyword>
<evidence type="ECO:0000313" key="10">
    <source>
        <dbReference type="Proteomes" id="UP000594638"/>
    </source>
</evidence>
<gene>
    <name evidence="9" type="ORF">OLEA9_A050941</name>
</gene>
<comment type="subcellular location">
    <subcellularLocation>
        <location evidence="1">Membrane</location>
    </subcellularLocation>
</comment>
<keyword evidence="4" id="KW-0029">Amino-acid transport</keyword>
<feature type="domain" description="Amino acid transporter transmembrane" evidence="8">
    <location>
        <begin position="16"/>
        <end position="111"/>
    </location>
</feature>
<dbReference type="EMBL" id="CACTIH010007698">
    <property type="protein sequence ID" value="CAA3017375.1"/>
    <property type="molecule type" value="Genomic_DNA"/>
</dbReference>
<dbReference type="Proteomes" id="UP000594638">
    <property type="component" value="Unassembled WGS sequence"/>
</dbReference>
<organism evidence="9 10">
    <name type="scientific">Olea europaea subsp. europaea</name>
    <dbReference type="NCBI Taxonomy" id="158383"/>
    <lineage>
        <taxon>Eukaryota</taxon>
        <taxon>Viridiplantae</taxon>
        <taxon>Streptophyta</taxon>
        <taxon>Embryophyta</taxon>
        <taxon>Tracheophyta</taxon>
        <taxon>Spermatophyta</taxon>
        <taxon>Magnoliopsida</taxon>
        <taxon>eudicotyledons</taxon>
        <taxon>Gunneridae</taxon>
        <taxon>Pentapetalae</taxon>
        <taxon>asterids</taxon>
        <taxon>lamiids</taxon>
        <taxon>Lamiales</taxon>
        <taxon>Oleaceae</taxon>
        <taxon>Oleeae</taxon>
        <taxon>Olea</taxon>
    </lineage>
</organism>
<evidence type="ECO:0000256" key="5">
    <source>
        <dbReference type="ARBA" id="ARBA00022989"/>
    </source>
</evidence>
<keyword evidence="3 7" id="KW-0812">Transmembrane</keyword>
<dbReference type="GO" id="GO:0016020">
    <property type="term" value="C:membrane"/>
    <property type="evidence" value="ECO:0007669"/>
    <property type="project" value="UniProtKB-SubCell"/>
</dbReference>
<dbReference type="OrthoDB" id="1500874at2759"/>
<keyword evidence="2" id="KW-0813">Transport</keyword>
<evidence type="ECO:0000256" key="1">
    <source>
        <dbReference type="ARBA" id="ARBA00004370"/>
    </source>
</evidence>
<dbReference type="Pfam" id="PF01490">
    <property type="entry name" value="Aa_trans"/>
    <property type="match status" value="1"/>
</dbReference>
<reference evidence="9 10" key="1">
    <citation type="submission" date="2019-12" db="EMBL/GenBank/DDBJ databases">
        <authorList>
            <person name="Alioto T."/>
            <person name="Alioto T."/>
            <person name="Gomez Garrido J."/>
        </authorList>
    </citation>
    <scope>NUCLEOTIDE SEQUENCE [LARGE SCALE GENOMIC DNA]</scope>
</reference>
<evidence type="ECO:0000313" key="9">
    <source>
        <dbReference type="EMBL" id="CAA3017375.1"/>
    </source>
</evidence>
<keyword evidence="6 7" id="KW-0472">Membrane</keyword>
<evidence type="ECO:0000256" key="6">
    <source>
        <dbReference type="ARBA" id="ARBA00023136"/>
    </source>
</evidence>
<dbReference type="GO" id="GO:0006865">
    <property type="term" value="P:amino acid transport"/>
    <property type="evidence" value="ECO:0007669"/>
    <property type="project" value="UniProtKB-KW"/>
</dbReference>
<accession>A0A8S0UMP1</accession>
<protein>
    <submittedName>
        <fullName evidence="9">Amino acid permease 6-like</fullName>
    </submittedName>
</protein>
<dbReference type="InterPro" id="IPR013057">
    <property type="entry name" value="AA_transpt_TM"/>
</dbReference>
<proteinExistence type="predicted"/>
<dbReference type="PANTHER" id="PTHR48017">
    <property type="entry name" value="OS05G0424000 PROTEIN-RELATED"/>
    <property type="match status" value="1"/>
</dbReference>
<feature type="transmembrane region" description="Helical" evidence="7">
    <location>
        <begin position="87"/>
        <end position="106"/>
    </location>
</feature>
<evidence type="ECO:0000256" key="4">
    <source>
        <dbReference type="ARBA" id="ARBA00022970"/>
    </source>
</evidence>
<keyword evidence="5 7" id="KW-1133">Transmembrane helix</keyword>
<dbReference type="Gramene" id="OE9A050941T1">
    <property type="protein sequence ID" value="OE9A050941C1"/>
    <property type="gene ID" value="OE9A050941"/>
</dbReference>
<sequence length="181" mass="19716">MRGVINQTINSLFSSEIIQISLSQIPNFHKLSVLSVVAAVKSFAYSFVGLALSIAKVAGEGGHVETGLTGMTVGENQSSVDKMWIKLSAFGNIAVAYAFSIVLIEFQKTLDLGQSLCFVTVYLFVDTVRYSKIRATRVQSDKEGYFNCNLDLHPILQAMRLVGYAAFGNKAHGNFLTGFGF</sequence>
<dbReference type="AlphaFoldDB" id="A0A8S0UMP1"/>
<evidence type="ECO:0000259" key="8">
    <source>
        <dbReference type="Pfam" id="PF01490"/>
    </source>
</evidence>
<comment type="caution">
    <text evidence="9">The sequence shown here is derived from an EMBL/GenBank/DDBJ whole genome shotgun (WGS) entry which is preliminary data.</text>
</comment>
<evidence type="ECO:0000256" key="3">
    <source>
        <dbReference type="ARBA" id="ARBA00022692"/>
    </source>
</evidence>
<evidence type="ECO:0000256" key="2">
    <source>
        <dbReference type="ARBA" id="ARBA00022448"/>
    </source>
</evidence>
<evidence type="ECO:0000256" key="7">
    <source>
        <dbReference type="SAM" id="Phobius"/>
    </source>
</evidence>
<name>A0A8S0UMP1_OLEEU</name>